<keyword evidence="2 6" id="KW-0812">Transmembrane</keyword>
<comment type="caution">
    <text evidence="8">The sequence shown here is derived from an EMBL/GenBank/DDBJ whole genome shotgun (WGS) entry which is preliminary data.</text>
</comment>
<dbReference type="RefSeq" id="XP_003016782.1">
    <property type="nucleotide sequence ID" value="XM_003016736.1"/>
</dbReference>
<dbReference type="InterPro" id="IPR023244">
    <property type="entry name" value="Brefeldin_A-sensitivity_4"/>
</dbReference>
<name>D4AL78_ARTBC</name>
<feature type="compositionally biased region" description="Polar residues" evidence="5">
    <location>
        <begin position="437"/>
        <end position="460"/>
    </location>
</feature>
<evidence type="ECO:0000259" key="7">
    <source>
        <dbReference type="Pfam" id="PF13515"/>
    </source>
</evidence>
<dbReference type="Proteomes" id="UP000008866">
    <property type="component" value="Unassembled WGS sequence"/>
</dbReference>
<feature type="transmembrane region" description="Helical" evidence="6">
    <location>
        <begin position="269"/>
        <end position="289"/>
    </location>
</feature>
<dbReference type="InterPro" id="IPR049453">
    <property type="entry name" value="Memb_transporter_dom"/>
</dbReference>
<evidence type="ECO:0000256" key="4">
    <source>
        <dbReference type="ARBA" id="ARBA00023136"/>
    </source>
</evidence>
<dbReference type="PANTHER" id="PTHR47804:SF1">
    <property type="entry name" value="DUF2421 DOMAIN-CONTAINING PROTEIN"/>
    <property type="match status" value="1"/>
</dbReference>
<evidence type="ECO:0000256" key="5">
    <source>
        <dbReference type="SAM" id="MobiDB-lite"/>
    </source>
</evidence>
<dbReference type="InterPro" id="IPR052430">
    <property type="entry name" value="IVT-Associated"/>
</dbReference>
<proteinExistence type="predicted"/>
<dbReference type="PRINTS" id="PR02047">
    <property type="entry name" value="BREFELDNASP4"/>
</dbReference>
<dbReference type="GO" id="GO:0016020">
    <property type="term" value="C:membrane"/>
    <property type="evidence" value="ECO:0007669"/>
    <property type="project" value="UniProtKB-SubCell"/>
</dbReference>
<gene>
    <name evidence="8" type="ORF">ARB_05075</name>
</gene>
<dbReference type="KEGG" id="abe:ARB_05075"/>
<feature type="transmembrane region" description="Helical" evidence="6">
    <location>
        <begin position="800"/>
        <end position="823"/>
    </location>
</feature>
<keyword evidence="4 6" id="KW-0472">Membrane</keyword>
<feature type="transmembrane region" description="Helical" evidence="6">
    <location>
        <begin position="232"/>
        <end position="249"/>
    </location>
</feature>
<keyword evidence="9" id="KW-1185">Reference proteome</keyword>
<feature type="transmembrane region" description="Helical" evidence="6">
    <location>
        <begin position="171"/>
        <end position="196"/>
    </location>
</feature>
<dbReference type="Pfam" id="PF13515">
    <property type="entry name" value="FUSC_2"/>
    <property type="match status" value="1"/>
</dbReference>
<evidence type="ECO:0000256" key="6">
    <source>
        <dbReference type="SAM" id="Phobius"/>
    </source>
</evidence>
<reference evidence="9" key="1">
    <citation type="journal article" date="2011" name="Genome Biol.">
        <title>Comparative and functional genomics provide insights into the pathogenicity of dermatophytic fungi.</title>
        <authorList>
            <person name="Burmester A."/>
            <person name="Shelest E."/>
            <person name="Gloeckner G."/>
            <person name="Heddergott C."/>
            <person name="Schindler S."/>
            <person name="Staib P."/>
            <person name="Heidel A."/>
            <person name="Felder M."/>
            <person name="Petzold A."/>
            <person name="Szafranski K."/>
            <person name="Feuermann M."/>
            <person name="Pedruzzi I."/>
            <person name="Priebe S."/>
            <person name="Groth M."/>
            <person name="Winkler R."/>
            <person name="Li W."/>
            <person name="Kniemeyer O."/>
            <person name="Schroeckh V."/>
            <person name="Hertweck C."/>
            <person name="Hube B."/>
            <person name="White T.C."/>
            <person name="Platzer M."/>
            <person name="Guthke R."/>
            <person name="Heitman J."/>
            <person name="Woestemeyer J."/>
            <person name="Zipfel P.F."/>
            <person name="Monod M."/>
            <person name="Brakhage A.A."/>
        </authorList>
    </citation>
    <scope>NUCLEOTIDE SEQUENCE [LARGE SCALE GENOMIC DNA]</scope>
    <source>
        <strain evidence="9">ATCC MYA-4681 / CBS 112371</strain>
    </source>
</reference>
<accession>D4AL78</accession>
<feature type="region of interest" description="Disordered" evidence="5">
    <location>
        <begin position="60"/>
        <end position="95"/>
    </location>
</feature>
<dbReference type="OMA" id="INEHFRH"/>
<evidence type="ECO:0000256" key="2">
    <source>
        <dbReference type="ARBA" id="ARBA00022692"/>
    </source>
</evidence>
<evidence type="ECO:0000313" key="9">
    <source>
        <dbReference type="Proteomes" id="UP000008866"/>
    </source>
</evidence>
<dbReference type="GeneID" id="9522268"/>
<dbReference type="EMBL" id="ABSU01000002">
    <property type="protein sequence ID" value="EFE36137.1"/>
    <property type="molecule type" value="Genomic_DNA"/>
</dbReference>
<dbReference type="AlphaFoldDB" id="D4AL78"/>
<dbReference type="PANTHER" id="PTHR47804">
    <property type="entry name" value="60S RIBOSOMAL PROTEIN L19"/>
    <property type="match status" value="1"/>
</dbReference>
<feature type="transmembrane region" description="Helical" evidence="6">
    <location>
        <begin position="736"/>
        <end position="754"/>
    </location>
</feature>
<feature type="transmembrane region" description="Helical" evidence="6">
    <location>
        <begin position="761"/>
        <end position="780"/>
    </location>
</feature>
<feature type="region of interest" description="Disordered" evidence="5">
    <location>
        <begin position="436"/>
        <end position="460"/>
    </location>
</feature>
<dbReference type="STRING" id="663331.D4AL78"/>
<evidence type="ECO:0000256" key="1">
    <source>
        <dbReference type="ARBA" id="ARBA00004141"/>
    </source>
</evidence>
<dbReference type="HOGENOM" id="CLU_001127_0_0_1"/>
<feature type="domain" description="Integral membrane bound transporter" evidence="7">
    <location>
        <begin position="683"/>
        <end position="818"/>
    </location>
</feature>
<feature type="transmembrane region" description="Helical" evidence="6">
    <location>
        <begin position="712"/>
        <end position="730"/>
    </location>
</feature>
<evidence type="ECO:0000256" key="3">
    <source>
        <dbReference type="ARBA" id="ARBA00022989"/>
    </source>
</evidence>
<feature type="transmembrane region" description="Helical" evidence="6">
    <location>
        <begin position="202"/>
        <end position="225"/>
    </location>
</feature>
<protein>
    <recommendedName>
        <fullName evidence="7">Integral membrane bound transporter domain-containing protein</fullName>
    </recommendedName>
</protein>
<organism evidence="8 9">
    <name type="scientific">Arthroderma benhamiae (strain ATCC MYA-4681 / CBS 112371)</name>
    <name type="common">Trichophyton mentagrophytes</name>
    <dbReference type="NCBI Taxonomy" id="663331"/>
    <lineage>
        <taxon>Eukaryota</taxon>
        <taxon>Fungi</taxon>
        <taxon>Dikarya</taxon>
        <taxon>Ascomycota</taxon>
        <taxon>Pezizomycotina</taxon>
        <taxon>Eurotiomycetes</taxon>
        <taxon>Eurotiomycetidae</taxon>
        <taxon>Onygenales</taxon>
        <taxon>Arthrodermataceae</taxon>
        <taxon>Trichophyton</taxon>
    </lineage>
</organism>
<dbReference type="eggNOG" id="KOG4711">
    <property type="taxonomic scope" value="Eukaryota"/>
</dbReference>
<evidence type="ECO:0000313" key="8">
    <source>
        <dbReference type="EMBL" id="EFE36137.1"/>
    </source>
</evidence>
<comment type="subcellular location">
    <subcellularLocation>
        <location evidence="1">Membrane</location>
        <topology evidence="1">Multi-pass membrane protein</topology>
    </subcellularLocation>
</comment>
<sequence>MHTIERERPVSRPPKHQNIQNIDIFIITTGSPERQKQKGQTAAGAMDLDLEHAADLTGQRVHGTPNLSAGHDGDDEHTPLLQRSPRAEDDGPERAGWMRQVTATAGRLRSFMQSETGKGILKCSLAYLLGSMATFVPVLYRFLGDQSGKHTVATVTVYFHPARTKGSMMEAFVLAFIAFCYAAFISITSMGVSVIFQEGLHMLPLGHVIILIVFCGGGLGFIGWVKQRRGDPLVNVACSLASLAIITVMTKEGSVQRGDLSFAKIIQVFKMVVMGVVATMMVCFIVFPISAKKKLRQNMVDMTDSLSDMLEIITESFIYGASGLESSLEQRPFLDASCKNKAAYSKMEKLLKEAKFEHYVAGTEAEYLLEKKLVRCIQDISQSIGGLRSAAALQFDILNQFQQPQQDINTFDTLRLLHNGSPLRLLDRPLMSIRSDGLQSPSSGTTTIRSPERPQTANTPTEFVQAPADMFERFITHLGPSMNSLAYTLKEILGELPYGPAPDYKVTVNNKFRTSLERALDLYRHARNDALNIIYSQKDLILAKGKPLGVEADLEEVAASCGHFSFSLLEFGEQLKEFLSILDQLQLEADERPNGRTWRWIMPWTSDREQDENIGSLDSDPLEDKNKKDKTIDVPFAKTTFRYRVWKALHVFRRDDTKFAIKVGAGAAIYALPSFMPETRPIYSAWRGEWGLVSYMLVCSMTIGASNTTGYARFLGTCIGAICALASWYVAEANVIFLALFGWVMSFCTAYITIARGNGPMGRFIMLTYNLVVLYAYALAKEGADDGVDEGGEDPVITDITLHRVVAVFVGILWGIIITRIIWPSSAKRKLKDGLSVFWLRLSVIWKRDPLSTMIQGGPTSPYFDVQERIKLQLFLNHLDSLLVSARSEFSLKRPFPNTEYKVLVSGSRRLLDAFQAMNLEIMKNLTASEGEAAMLRYTLRERMQLSARISHLLSVMASSMKLGYALNEVLPDTEHARDRLLARLHHFRNDKQASRLTTDEDYALLYAYALVTAQLSKEIVVLMQGVRELFGVIDEDAITLQ</sequence>
<keyword evidence="3 6" id="KW-1133">Transmembrane helix</keyword>